<dbReference type="PANTHER" id="PTHR33050">
    <property type="entry name" value="REVERSE TRANSCRIPTASE DOMAIN-CONTAINING PROTEIN"/>
    <property type="match status" value="1"/>
</dbReference>
<protein>
    <submittedName>
        <fullName evidence="2">Reverse transcriptase</fullName>
    </submittedName>
</protein>
<dbReference type="GO" id="GO:0008270">
    <property type="term" value="F:zinc ion binding"/>
    <property type="evidence" value="ECO:0007669"/>
    <property type="project" value="InterPro"/>
</dbReference>
<proteinExistence type="predicted"/>
<organism evidence="2 3">
    <name type="scientific">Paramuricea clavata</name>
    <name type="common">Red gorgonian</name>
    <name type="synonym">Violescent sea-whip</name>
    <dbReference type="NCBI Taxonomy" id="317549"/>
    <lineage>
        <taxon>Eukaryota</taxon>
        <taxon>Metazoa</taxon>
        <taxon>Cnidaria</taxon>
        <taxon>Anthozoa</taxon>
        <taxon>Octocorallia</taxon>
        <taxon>Malacalcyonacea</taxon>
        <taxon>Plexauridae</taxon>
        <taxon>Paramuricea</taxon>
    </lineage>
</organism>
<keyword evidence="2" id="KW-0808">Transferase</keyword>
<dbReference type="CDD" id="cd09275">
    <property type="entry name" value="RNase_HI_RT_DIRS1"/>
    <property type="match status" value="1"/>
</dbReference>
<dbReference type="InterPro" id="IPR043502">
    <property type="entry name" value="DNA/RNA_pol_sf"/>
</dbReference>
<dbReference type="Pfam" id="PF00098">
    <property type="entry name" value="zf-CCHC"/>
    <property type="match status" value="1"/>
</dbReference>
<dbReference type="PANTHER" id="PTHR33050:SF7">
    <property type="entry name" value="RIBONUCLEASE H"/>
    <property type="match status" value="1"/>
</dbReference>
<evidence type="ECO:0000313" key="3">
    <source>
        <dbReference type="Proteomes" id="UP001152795"/>
    </source>
</evidence>
<accession>A0A7D9HEX3</accession>
<dbReference type="EMBL" id="CACRXK020000564">
    <property type="protein sequence ID" value="CAB3983001.1"/>
    <property type="molecule type" value="Genomic_DNA"/>
</dbReference>
<dbReference type="InterPro" id="IPR000477">
    <property type="entry name" value="RT_dom"/>
</dbReference>
<dbReference type="PROSITE" id="PS50158">
    <property type="entry name" value="ZF_CCHC"/>
    <property type="match status" value="1"/>
</dbReference>
<dbReference type="SUPFAM" id="SSF57756">
    <property type="entry name" value="Retrovirus zinc finger-like domains"/>
    <property type="match status" value="1"/>
</dbReference>
<dbReference type="GO" id="GO:0003964">
    <property type="term" value="F:RNA-directed DNA polymerase activity"/>
    <property type="evidence" value="ECO:0007669"/>
    <property type="project" value="UniProtKB-KW"/>
</dbReference>
<dbReference type="CDD" id="cd03714">
    <property type="entry name" value="RT_DIRS1"/>
    <property type="match status" value="1"/>
</dbReference>
<dbReference type="GO" id="GO:0003676">
    <property type="term" value="F:nucleic acid binding"/>
    <property type="evidence" value="ECO:0007669"/>
    <property type="project" value="InterPro"/>
</dbReference>
<comment type="caution">
    <text evidence="2">The sequence shown here is derived from an EMBL/GenBank/DDBJ whole genome shotgun (WGS) entry which is preliminary data.</text>
</comment>
<dbReference type="InterPro" id="IPR052055">
    <property type="entry name" value="Hepadnavirus_pol/RT"/>
</dbReference>
<sequence length="962" mass="109246">MNEELRTELQKQQESMLEKLSAVMDTKVGQMKRELEEVANKAHSSQMTELKRMKFSEPPSFKKKGHEVQYKHNERVKLCITEAEDAIKDKKLDTCLEKLSEGKEQIESRQKLILLADKSEYGWKTVSEYLDNELADDEEDAKKTKKAEKEAQRKLNETRNAKKTRASSRGGFSWSRRGSFNGGRTWVSPYLGPHQQPAPSTYPNNHLYSSTVGKKPGVCFSCGKAGHWSRECPLTTGLSTEVQQSGGAVRKLSVISSDYEGLDEDVGSFPNVLGEDSELERFAQDNDTLLEEGEFSQGDPNQGHVGGRLREHISSWEALQPPEYVLKILRQGYILPLTTIPEPQILRNNKTALENESFVTEAITDLLACQSIAMVDLPPLVVNPLSVATNARGKKRLVLDLRHVNPHLHKLKFKCEDVDTAVLLLNPGDFLFTFDIKSAYHHVEVFKDHQTYLGFQWVYNGKPQYFIFRVLPFGLSTAPLVFTKILKPVLRHWRSSGKRVCMFLDDGLGGSSSLQSATIVSQAVKRDLIQLGFLLSESKCFWEPMPIQTWLGHIFNMSLNQLFVTETRLQKLEQSLDNILGCPKKVMARQLAAVAGQIVSMSRAIGPKVYLYTRHMYFAIETREHWGSILSFNSKLTTELQYWVSNVRTLNGRDMFREPQLFDTIVYSDASDQGYGGYAISNHQTLVCQGHWLESERGMSSTWREPKAVHNMLFIAIGKNLCNHLVQWYTDNQNIIYILARGSRKQELQSLVEAVIESSSGFGIQISPIWVPREENQLADYLSKLSDGNDWGIHPHIFNWIDSMWGSFTVDRFATCYNTKCARFNSRFWNPNCEGVDTYTISWAGENNWVVPPPNQIIKAWKHFQICRAQGVLIVPLWRGSTFWPSICPDGTHLAQCVTTWAGIPEWNHPATVPGRSHNTVFNGDVLPFKLIALYIDWQTCKKRTSNIGFCMTPSGMCTECI</sequence>
<feature type="region of interest" description="Disordered" evidence="1">
    <location>
        <begin position="40"/>
        <end position="68"/>
    </location>
</feature>
<dbReference type="Gene3D" id="3.30.70.270">
    <property type="match status" value="1"/>
</dbReference>
<dbReference type="Proteomes" id="UP001152795">
    <property type="component" value="Unassembled WGS sequence"/>
</dbReference>
<dbReference type="SMART" id="SM00343">
    <property type="entry name" value="ZnF_C2HC"/>
    <property type="match status" value="1"/>
</dbReference>
<reference evidence="2" key="1">
    <citation type="submission" date="2020-04" db="EMBL/GenBank/DDBJ databases">
        <authorList>
            <person name="Alioto T."/>
            <person name="Alioto T."/>
            <person name="Gomez Garrido J."/>
        </authorList>
    </citation>
    <scope>NUCLEOTIDE SEQUENCE</scope>
    <source>
        <strain evidence="2">A484AB</strain>
    </source>
</reference>
<keyword evidence="2" id="KW-0548">Nucleotidyltransferase</keyword>
<dbReference type="Pfam" id="PF00078">
    <property type="entry name" value="RVT_1"/>
    <property type="match status" value="1"/>
</dbReference>
<feature type="compositionally biased region" description="Basic and acidic residues" evidence="1">
    <location>
        <begin position="147"/>
        <end position="160"/>
    </location>
</feature>
<dbReference type="PROSITE" id="PS50878">
    <property type="entry name" value="RT_POL"/>
    <property type="match status" value="1"/>
</dbReference>
<evidence type="ECO:0000256" key="1">
    <source>
        <dbReference type="SAM" id="MobiDB-lite"/>
    </source>
</evidence>
<dbReference type="InterPro" id="IPR036397">
    <property type="entry name" value="RNaseH_sf"/>
</dbReference>
<dbReference type="SUPFAM" id="SSF56672">
    <property type="entry name" value="DNA/RNA polymerases"/>
    <property type="match status" value="1"/>
</dbReference>
<dbReference type="InterPro" id="IPR043128">
    <property type="entry name" value="Rev_trsase/Diguanyl_cyclase"/>
</dbReference>
<dbReference type="AlphaFoldDB" id="A0A7D9HEX3"/>
<dbReference type="InterPro" id="IPR036875">
    <property type="entry name" value="Znf_CCHC_sf"/>
</dbReference>
<dbReference type="Gene3D" id="3.30.420.10">
    <property type="entry name" value="Ribonuclease H-like superfamily/Ribonuclease H"/>
    <property type="match status" value="1"/>
</dbReference>
<evidence type="ECO:0000313" key="2">
    <source>
        <dbReference type="EMBL" id="CAB3983001.1"/>
    </source>
</evidence>
<keyword evidence="3" id="KW-1185">Reference proteome</keyword>
<dbReference type="InterPro" id="IPR001878">
    <property type="entry name" value="Znf_CCHC"/>
</dbReference>
<dbReference type="Gene3D" id="4.10.60.10">
    <property type="entry name" value="Zinc finger, CCHC-type"/>
    <property type="match status" value="1"/>
</dbReference>
<keyword evidence="2" id="KW-0695">RNA-directed DNA polymerase</keyword>
<name>A0A7D9HEX3_PARCT</name>
<feature type="region of interest" description="Disordered" evidence="1">
    <location>
        <begin position="135"/>
        <end position="176"/>
    </location>
</feature>
<dbReference type="Gene3D" id="3.10.10.10">
    <property type="entry name" value="HIV Type 1 Reverse Transcriptase, subunit A, domain 1"/>
    <property type="match status" value="1"/>
</dbReference>
<dbReference type="OrthoDB" id="6157020at2759"/>
<feature type="compositionally biased region" description="Low complexity" evidence="1">
    <location>
        <begin position="167"/>
        <end position="176"/>
    </location>
</feature>
<gene>
    <name evidence="2" type="ORF">PACLA_8A046372</name>
</gene>